<dbReference type="AlphaFoldDB" id="A0A0D2P8E9"/>
<dbReference type="Pfam" id="PF20976">
    <property type="entry name" value="Pop8"/>
    <property type="match status" value="1"/>
</dbReference>
<dbReference type="InterPro" id="IPR020347">
    <property type="entry name" value="Pop8"/>
</dbReference>
<feature type="domain" description="Ribonucleases P/MRP subunit Pop8-like" evidence="2">
    <location>
        <begin position="12"/>
        <end position="79"/>
    </location>
</feature>
<dbReference type="SUPFAM" id="SSF160350">
    <property type="entry name" value="Rnp2-like"/>
    <property type="match status" value="1"/>
</dbReference>
<proteinExistence type="predicted"/>
<name>A0A0D2P8E9_HYPSF</name>
<dbReference type="GO" id="GO:0005655">
    <property type="term" value="C:nucleolar ribonuclease P complex"/>
    <property type="evidence" value="ECO:0007669"/>
    <property type="project" value="InterPro"/>
</dbReference>
<evidence type="ECO:0000259" key="2">
    <source>
        <dbReference type="Pfam" id="PF20976"/>
    </source>
</evidence>
<dbReference type="Proteomes" id="UP000054270">
    <property type="component" value="Unassembled WGS sequence"/>
</dbReference>
<evidence type="ECO:0000256" key="1">
    <source>
        <dbReference type="ARBA" id="ARBA00022694"/>
    </source>
</evidence>
<dbReference type="GO" id="GO:0004526">
    <property type="term" value="F:ribonuclease P activity"/>
    <property type="evidence" value="ECO:0007669"/>
    <property type="project" value="TreeGrafter"/>
</dbReference>
<keyword evidence="1" id="KW-0819">tRNA processing</keyword>
<sequence>MQTTFLKAENFYFRLKVAPPTKNDLAIRKTIADALSQSFGQTSAATFLDILWTSEDGKECVIRVQRGDATKVAAALASWKELPRLSVSNESAFLPSILPTNGGL</sequence>
<dbReference type="EMBL" id="KN817534">
    <property type="protein sequence ID" value="KJA24931.1"/>
    <property type="molecule type" value="Genomic_DNA"/>
</dbReference>
<dbReference type="InterPro" id="IPR049128">
    <property type="entry name" value="Pop8-like_dom"/>
</dbReference>
<dbReference type="GO" id="GO:0008033">
    <property type="term" value="P:tRNA processing"/>
    <property type="evidence" value="ECO:0007669"/>
    <property type="project" value="UniProtKB-KW"/>
</dbReference>
<gene>
    <name evidence="3" type="ORF">HYPSUDRAFT_135500</name>
</gene>
<evidence type="ECO:0000313" key="3">
    <source>
        <dbReference type="EMBL" id="KJA24931.1"/>
    </source>
</evidence>
<dbReference type="GO" id="GO:0000294">
    <property type="term" value="P:nuclear-transcribed mRNA catabolic process, RNase MRP-dependent"/>
    <property type="evidence" value="ECO:0007669"/>
    <property type="project" value="TreeGrafter"/>
</dbReference>
<dbReference type="Gene3D" id="3.30.70.3250">
    <property type="entry name" value="Ribonuclease P, Pop5 subunit"/>
    <property type="match status" value="1"/>
</dbReference>
<dbReference type="PANTHER" id="PTHR28173:SF1">
    <property type="entry name" value="RIBONUCLEASES P_MRP PROTEIN SUBUNIT POP8"/>
    <property type="match status" value="1"/>
</dbReference>
<dbReference type="InterPro" id="IPR038085">
    <property type="entry name" value="Rnp2-like_sf"/>
</dbReference>
<dbReference type="GO" id="GO:0000172">
    <property type="term" value="C:ribonuclease MRP complex"/>
    <property type="evidence" value="ECO:0007669"/>
    <property type="project" value="InterPro"/>
</dbReference>
<reference evidence="4" key="1">
    <citation type="submission" date="2014-04" db="EMBL/GenBank/DDBJ databases">
        <title>Evolutionary Origins and Diversification of the Mycorrhizal Mutualists.</title>
        <authorList>
            <consortium name="DOE Joint Genome Institute"/>
            <consortium name="Mycorrhizal Genomics Consortium"/>
            <person name="Kohler A."/>
            <person name="Kuo A."/>
            <person name="Nagy L.G."/>
            <person name="Floudas D."/>
            <person name="Copeland A."/>
            <person name="Barry K.W."/>
            <person name="Cichocki N."/>
            <person name="Veneault-Fourrey C."/>
            <person name="LaButti K."/>
            <person name="Lindquist E.A."/>
            <person name="Lipzen A."/>
            <person name="Lundell T."/>
            <person name="Morin E."/>
            <person name="Murat C."/>
            <person name="Riley R."/>
            <person name="Ohm R."/>
            <person name="Sun H."/>
            <person name="Tunlid A."/>
            <person name="Henrissat B."/>
            <person name="Grigoriev I.V."/>
            <person name="Hibbett D.S."/>
            <person name="Martin F."/>
        </authorList>
    </citation>
    <scope>NUCLEOTIDE SEQUENCE [LARGE SCALE GENOMIC DNA]</scope>
    <source>
        <strain evidence="4">FD-334 SS-4</strain>
    </source>
</reference>
<dbReference type="OMA" id="TYHYIRF"/>
<evidence type="ECO:0000313" key="4">
    <source>
        <dbReference type="Proteomes" id="UP000054270"/>
    </source>
</evidence>
<dbReference type="GO" id="GO:0034965">
    <property type="term" value="P:intronic box C/D snoRNA processing"/>
    <property type="evidence" value="ECO:0007669"/>
    <property type="project" value="TreeGrafter"/>
</dbReference>
<dbReference type="PANTHER" id="PTHR28173">
    <property type="entry name" value="RIBONUCLEASES P/MRP PROTEIN SUBUNIT POP8"/>
    <property type="match status" value="1"/>
</dbReference>
<keyword evidence="4" id="KW-1185">Reference proteome</keyword>
<dbReference type="GO" id="GO:0000171">
    <property type="term" value="F:ribonuclease MRP activity"/>
    <property type="evidence" value="ECO:0007669"/>
    <property type="project" value="TreeGrafter"/>
</dbReference>
<accession>A0A0D2P8E9</accession>
<protein>
    <recommendedName>
        <fullName evidence="2">Ribonucleases P/MRP subunit Pop8-like domain-containing protein</fullName>
    </recommendedName>
</protein>
<dbReference type="OrthoDB" id="3265020at2759"/>
<organism evidence="3 4">
    <name type="scientific">Hypholoma sublateritium (strain FD-334 SS-4)</name>
    <dbReference type="NCBI Taxonomy" id="945553"/>
    <lineage>
        <taxon>Eukaryota</taxon>
        <taxon>Fungi</taxon>
        <taxon>Dikarya</taxon>
        <taxon>Basidiomycota</taxon>
        <taxon>Agaricomycotina</taxon>
        <taxon>Agaricomycetes</taxon>
        <taxon>Agaricomycetidae</taxon>
        <taxon>Agaricales</taxon>
        <taxon>Agaricineae</taxon>
        <taxon>Strophariaceae</taxon>
        <taxon>Hypholoma</taxon>
    </lineage>
</organism>